<evidence type="ECO:0000313" key="4">
    <source>
        <dbReference type="EMBL" id="QEU75757.1"/>
    </source>
</evidence>
<reference evidence="4 5" key="1">
    <citation type="submission" date="2017-09" db="EMBL/GenBank/DDBJ databases">
        <authorList>
            <person name="Lee N."/>
            <person name="Cho B.-K."/>
        </authorList>
    </citation>
    <scope>NUCLEOTIDE SEQUENCE [LARGE SCALE GENOMIC DNA]</scope>
    <source>
        <strain evidence="4 5">ATCC 12769</strain>
    </source>
</reference>
<protein>
    <submittedName>
        <fullName evidence="4">Oxidoreductase</fullName>
    </submittedName>
</protein>
<keyword evidence="1" id="KW-0521">NADP</keyword>
<dbReference type="AlphaFoldDB" id="A0A5J6FIW9"/>
<dbReference type="InterPro" id="IPR013154">
    <property type="entry name" value="ADH-like_N"/>
</dbReference>
<evidence type="ECO:0000259" key="3">
    <source>
        <dbReference type="SMART" id="SM00829"/>
    </source>
</evidence>
<dbReference type="InterPro" id="IPR013149">
    <property type="entry name" value="ADH-like_C"/>
</dbReference>
<gene>
    <name evidence="4" type="ORF">CP967_30640</name>
</gene>
<dbReference type="InterPro" id="IPR020843">
    <property type="entry name" value="ER"/>
</dbReference>
<accession>A0A5J6FIW9</accession>
<feature type="domain" description="Enoyl reductase (ER)" evidence="3">
    <location>
        <begin position="10"/>
        <end position="324"/>
    </location>
</feature>
<dbReference type="Pfam" id="PF00107">
    <property type="entry name" value="ADH_zinc_N"/>
    <property type="match status" value="1"/>
</dbReference>
<dbReference type="GO" id="GO:0005829">
    <property type="term" value="C:cytosol"/>
    <property type="evidence" value="ECO:0007669"/>
    <property type="project" value="TreeGrafter"/>
</dbReference>
<dbReference type="GO" id="GO:0003960">
    <property type="term" value="F:quinone reductase (NADPH) activity"/>
    <property type="evidence" value="ECO:0007669"/>
    <property type="project" value="TreeGrafter"/>
</dbReference>
<dbReference type="EMBL" id="CP023702">
    <property type="protein sequence ID" value="QEU75757.1"/>
    <property type="molecule type" value="Genomic_DNA"/>
</dbReference>
<dbReference type="GO" id="GO:0070402">
    <property type="term" value="F:NADPH binding"/>
    <property type="evidence" value="ECO:0007669"/>
    <property type="project" value="TreeGrafter"/>
</dbReference>
<dbReference type="InterPro" id="IPR036291">
    <property type="entry name" value="NAD(P)-bd_dom_sf"/>
</dbReference>
<dbReference type="GO" id="GO:0035925">
    <property type="term" value="F:mRNA 3'-UTR AU-rich region binding"/>
    <property type="evidence" value="ECO:0007669"/>
    <property type="project" value="TreeGrafter"/>
</dbReference>
<keyword evidence="5" id="KW-1185">Reference proteome</keyword>
<dbReference type="InterPro" id="IPR011032">
    <property type="entry name" value="GroES-like_sf"/>
</dbReference>
<dbReference type="PANTHER" id="PTHR48106:SF13">
    <property type="entry name" value="QUINONE OXIDOREDUCTASE-RELATED"/>
    <property type="match status" value="1"/>
</dbReference>
<evidence type="ECO:0000256" key="1">
    <source>
        <dbReference type="ARBA" id="ARBA00022857"/>
    </source>
</evidence>
<dbReference type="Gene3D" id="3.40.50.720">
    <property type="entry name" value="NAD(P)-binding Rossmann-like Domain"/>
    <property type="match status" value="1"/>
</dbReference>
<dbReference type="SUPFAM" id="SSF51735">
    <property type="entry name" value="NAD(P)-binding Rossmann-fold domains"/>
    <property type="match status" value="1"/>
</dbReference>
<dbReference type="SUPFAM" id="SSF50129">
    <property type="entry name" value="GroES-like"/>
    <property type="match status" value="1"/>
</dbReference>
<dbReference type="Proteomes" id="UP000326178">
    <property type="component" value="Chromosome"/>
</dbReference>
<dbReference type="SMART" id="SM00829">
    <property type="entry name" value="PKS_ER"/>
    <property type="match status" value="1"/>
</dbReference>
<dbReference type="PANTHER" id="PTHR48106">
    <property type="entry name" value="QUINONE OXIDOREDUCTASE PIG3-RELATED"/>
    <property type="match status" value="1"/>
</dbReference>
<name>A0A5J6FIW9_9ACTN</name>
<dbReference type="KEGG" id="snk:CP967_30640"/>
<evidence type="ECO:0000256" key="2">
    <source>
        <dbReference type="ARBA" id="ARBA00023002"/>
    </source>
</evidence>
<dbReference type="OrthoDB" id="9805883at2"/>
<sequence length="326" mass="34086">MRIVRYHEFGPSGVLRIEQAHIPTPGPGDVLVRVEAVGVDQADVQRRRGEHPLSVPVLPACPAADAVGTVEAVGPGVPGARVGERVVVWKAQNAYADYVTAPVERCIPVPDGLDAGQATVVGSTGRVAIQVVNTGQLRAGESVLVHGAAGAVGHMALQIAKARGARPVIATASSSEKLDFVRSLGADIAVDYSRADWTQHVGKAVGDRGVDVILNGIGGQLLERDVELLAPYGRLVFYGAAGDPTARPTLSFLDVLGMKYVTGFSMATLLRHRPDLAEAGTRQLLGVVATGDVRPVVAARVPLLDVARAHDLVESRTSCGRVVLVP</sequence>
<dbReference type="Gene3D" id="3.90.180.10">
    <property type="entry name" value="Medium-chain alcohol dehydrogenases, catalytic domain"/>
    <property type="match status" value="1"/>
</dbReference>
<evidence type="ECO:0000313" key="5">
    <source>
        <dbReference type="Proteomes" id="UP000326178"/>
    </source>
</evidence>
<proteinExistence type="predicted"/>
<dbReference type="Pfam" id="PF08240">
    <property type="entry name" value="ADH_N"/>
    <property type="match status" value="1"/>
</dbReference>
<keyword evidence="2" id="KW-0560">Oxidoreductase</keyword>
<dbReference type="RefSeq" id="WP_150491067.1">
    <property type="nucleotide sequence ID" value="NZ_BMUV01000003.1"/>
</dbReference>
<organism evidence="4 5">
    <name type="scientific">Streptomyces nitrosporeus</name>
    <dbReference type="NCBI Taxonomy" id="28894"/>
    <lineage>
        <taxon>Bacteria</taxon>
        <taxon>Bacillati</taxon>
        <taxon>Actinomycetota</taxon>
        <taxon>Actinomycetes</taxon>
        <taxon>Kitasatosporales</taxon>
        <taxon>Streptomycetaceae</taxon>
        <taxon>Streptomyces</taxon>
    </lineage>
</organism>